<gene>
    <name evidence="1" type="ORF">LOK49_LG09G02451</name>
</gene>
<comment type="caution">
    <text evidence="1">The sequence shown here is derived from an EMBL/GenBank/DDBJ whole genome shotgun (WGS) entry which is preliminary data.</text>
</comment>
<proteinExistence type="predicted"/>
<keyword evidence="2" id="KW-1185">Reference proteome</keyword>
<name>A0ACC0GJB4_9ERIC</name>
<dbReference type="EMBL" id="CM045765">
    <property type="protein sequence ID" value="KAI8000654.1"/>
    <property type="molecule type" value="Genomic_DNA"/>
</dbReference>
<reference evidence="1 2" key="1">
    <citation type="journal article" date="2022" name="Plant J.">
        <title>Chromosome-level genome of Camellia lanceoleosa provides a valuable resource for understanding genome evolution and self-incompatibility.</title>
        <authorList>
            <person name="Gong W."/>
            <person name="Xiao S."/>
            <person name="Wang L."/>
            <person name="Liao Z."/>
            <person name="Chang Y."/>
            <person name="Mo W."/>
            <person name="Hu G."/>
            <person name="Li W."/>
            <person name="Zhao G."/>
            <person name="Zhu H."/>
            <person name="Hu X."/>
            <person name="Ji K."/>
            <person name="Xiang X."/>
            <person name="Song Q."/>
            <person name="Yuan D."/>
            <person name="Jin S."/>
            <person name="Zhang L."/>
        </authorList>
    </citation>
    <scope>NUCLEOTIDE SEQUENCE [LARGE SCALE GENOMIC DNA]</scope>
    <source>
        <strain evidence="1">SQ_2022a</strain>
    </source>
</reference>
<dbReference type="Proteomes" id="UP001060215">
    <property type="component" value="Chromosome 8"/>
</dbReference>
<sequence length="137" mass="14877">MLNLLCGSSFGCWFLVCALICFADVCFDEAFGVGLSGLVGLADMVAAVVLCLAFKWYDAFLWLYGWGVVDGCCPLVSEWLMVAAVCSVWPTSGAAMLLRCKGWMAAVICRIAVLLRYASGAVLGILCYQAYCWQLKK</sequence>
<accession>A0ACC0GJB4</accession>
<evidence type="ECO:0000313" key="1">
    <source>
        <dbReference type="EMBL" id="KAI8000654.1"/>
    </source>
</evidence>
<evidence type="ECO:0000313" key="2">
    <source>
        <dbReference type="Proteomes" id="UP001060215"/>
    </source>
</evidence>
<protein>
    <submittedName>
        <fullName evidence="1">Uncharacterized protein</fullName>
    </submittedName>
</protein>
<organism evidence="1 2">
    <name type="scientific">Camellia lanceoleosa</name>
    <dbReference type="NCBI Taxonomy" id="1840588"/>
    <lineage>
        <taxon>Eukaryota</taxon>
        <taxon>Viridiplantae</taxon>
        <taxon>Streptophyta</taxon>
        <taxon>Embryophyta</taxon>
        <taxon>Tracheophyta</taxon>
        <taxon>Spermatophyta</taxon>
        <taxon>Magnoliopsida</taxon>
        <taxon>eudicotyledons</taxon>
        <taxon>Gunneridae</taxon>
        <taxon>Pentapetalae</taxon>
        <taxon>asterids</taxon>
        <taxon>Ericales</taxon>
        <taxon>Theaceae</taxon>
        <taxon>Camellia</taxon>
    </lineage>
</organism>